<dbReference type="RefSeq" id="WP_158764823.1">
    <property type="nucleotide sequence ID" value="NZ_CP047045.1"/>
</dbReference>
<evidence type="ECO:0000313" key="3">
    <source>
        <dbReference type="EMBL" id="QGZ93834.1"/>
    </source>
</evidence>
<keyword evidence="1" id="KW-0472">Membrane</keyword>
<keyword evidence="1" id="KW-1133">Transmembrane helix</keyword>
<evidence type="ECO:0000313" key="4">
    <source>
        <dbReference type="Proteomes" id="UP000431269"/>
    </source>
</evidence>
<gene>
    <name evidence="3" type="ORF">DSM104635_00648</name>
</gene>
<dbReference type="Pfam" id="PF07811">
    <property type="entry name" value="TadE"/>
    <property type="match status" value="1"/>
</dbReference>
<feature type="domain" description="TadE-like" evidence="2">
    <location>
        <begin position="33"/>
        <end position="75"/>
    </location>
</feature>
<keyword evidence="1" id="KW-0812">Transmembrane</keyword>
<dbReference type="InterPro" id="IPR012495">
    <property type="entry name" value="TadE-like_dom"/>
</dbReference>
<protein>
    <submittedName>
        <fullName evidence="3">Flp pilus assembly protein TadG</fullName>
    </submittedName>
</protein>
<dbReference type="EMBL" id="CP047045">
    <property type="protein sequence ID" value="QGZ93834.1"/>
    <property type="molecule type" value="Genomic_DNA"/>
</dbReference>
<dbReference type="KEGG" id="tsv:DSM104635_00648"/>
<evidence type="ECO:0000256" key="1">
    <source>
        <dbReference type="SAM" id="Phobius"/>
    </source>
</evidence>
<keyword evidence="4" id="KW-1185">Reference proteome</keyword>
<organism evidence="3 4">
    <name type="scientific">Terricaulis silvestris</name>
    <dbReference type="NCBI Taxonomy" id="2686094"/>
    <lineage>
        <taxon>Bacteria</taxon>
        <taxon>Pseudomonadati</taxon>
        <taxon>Pseudomonadota</taxon>
        <taxon>Alphaproteobacteria</taxon>
        <taxon>Caulobacterales</taxon>
        <taxon>Caulobacteraceae</taxon>
        <taxon>Terricaulis</taxon>
    </lineage>
</organism>
<dbReference type="Proteomes" id="UP000431269">
    <property type="component" value="Chromosome"/>
</dbReference>
<evidence type="ECO:0000259" key="2">
    <source>
        <dbReference type="Pfam" id="PF07811"/>
    </source>
</evidence>
<sequence length="158" mass="17155">MAFALRLSPFFKAVVLPRFDGSPVRRFSKERAGTAAVEFAIVGPVLILLMLGMVTYGGYFLTAHTVQQLANDAARAAIAGLDDDERLLLARESATASLAGQAFMRGQLSQLEVRRTGETMAISVTYDAREDVYWSFESLLPVPSPDISRTATIRLGGL</sequence>
<proteinExistence type="predicted"/>
<name>A0A6I6MLG5_9CAUL</name>
<accession>A0A6I6MLG5</accession>
<feature type="transmembrane region" description="Helical" evidence="1">
    <location>
        <begin position="35"/>
        <end position="61"/>
    </location>
</feature>
<reference evidence="4" key="1">
    <citation type="submission" date="2019-12" db="EMBL/GenBank/DDBJ databases">
        <title>Complete genome of Terracaulis silvestris 0127_4.</title>
        <authorList>
            <person name="Vieira S."/>
            <person name="Riedel T."/>
            <person name="Sproer C."/>
            <person name="Pascual J."/>
            <person name="Boedeker C."/>
            <person name="Overmann J."/>
        </authorList>
    </citation>
    <scope>NUCLEOTIDE SEQUENCE [LARGE SCALE GENOMIC DNA]</scope>
    <source>
        <strain evidence="4">0127_4</strain>
    </source>
</reference>
<dbReference type="AlphaFoldDB" id="A0A6I6MLG5"/>